<evidence type="ECO:0000313" key="2">
    <source>
        <dbReference type="EMBL" id="MBK7674261.1"/>
    </source>
</evidence>
<sequence>MPLIIAVTVLVQAFFVWHVFKTGRPYWWALIILSFPLIGCAVYYAAEVFPGSREHRTARGAAKKILHAIDPHAEVKKKVQDLEACASIHNKVALAAECVESAH</sequence>
<protein>
    <recommendedName>
        <fullName evidence="4">Cardiolipin synthase N-terminal domain-containing protein</fullName>
    </recommendedName>
</protein>
<evidence type="ECO:0000256" key="1">
    <source>
        <dbReference type="SAM" id="Phobius"/>
    </source>
</evidence>
<name>A0A935PY69_9PROT</name>
<accession>A0A935PY69</accession>
<dbReference type="EMBL" id="JADJMH010000002">
    <property type="protein sequence ID" value="MBK7674261.1"/>
    <property type="molecule type" value="Genomic_DNA"/>
</dbReference>
<feature type="transmembrane region" description="Helical" evidence="1">
    <location>
        <begin position="25"/>
        <end position="46"/>
    </location>
</feature>
<gene>
    <name evidence="2" type="ORF">IPJ27_05545</name>
</gene>
<evidence type="ECO:0000313" key="3">
    <source>
        <dbReference type="Proteomes" id="UP000697998"/>
    </source>
</evidence>
<proteinExistence type="predicted"/>
<dbReference type="AlphaFoldDB" id="A0A935PY69"/>
<evidence type="ECO:0008006" key="4">
    <source>
        <dbReference type="Google" id="ProtNLM"/>
    </source>
</evidence>
<keyword evidence="1" id="KW-1133">Transmembrane helix</keyword>
<comment type="caution">
    <text evidence="2">The sequence shown here is derived from an EMBL/GenBank/DDBJ whole genome shotgun (WGS) entry which is preliminary data.</text>
</comment>
<keyword evidence="1" id="KW-0812">Transmembrane</keyword>
<dbReference type="Proteomes" id="UP000697998">
    <property type="component" value="Unassembled WGS sequence"/>
</dbReference>
<keyword evidence="1" id="KW-0472">Membrane</keyword>
<organism evidence="2 3">
    <name type="scientific">Candidatus Accumulibacter proximus</name>
    <dbReference type="NCBI Taxonomy" id="2954385"/>
    <lineage>
        <taxon>Bacteria</taxon>
        <taxon>Pseudomonadati</taxon>
        <taxon>Pseudomonadota</taxon>
        <taxon>Betaproteobacteria</taxon>
        <taxon>Candidatus Accumulibacter</taxon>
    </lineage>
</organism>
<reference evidence="2 3" key="1">
    <citation type="submission" date="2020-10" db="EMBL/GenBank/DDBJ databases">
        <title>Connecting structure to function with the recovery of over 1000 high-quality activated sludge metagenome-assembled genomes encoding full-length rRNA genes using long-read sequencing.</title>
        <authorList>
            <person name="Singleton C.M."/>
            <person name="Petriglieri F."/>
            <person name="Kristensen J.M."/>
            <person name="Kirkegaard R.H."/>
            <person name="Michaelsen T.Y."/>
            <person name="Andersen M.H."/>
            <person name="Karst S.M."/>
            <person name="Dueholm M.S."/>
            <person name="Nielsen P.H."/>
            <person name="Albertsen M."/>
        </authorList>
    </citation>
    <scope>NUCLEOTIDE SEQUENCE [LARGE SCALE GENOMIC DNA]</scope>
    <source>
        <strain evidence="2">EsbW_18-Q3-R4-48_BATAC.285</strain>
    </source>
</reference>